<sequence>MSGFGQALRAEWTKLRTVRGWVLGLVAAALVIVLMGLFAAAASNFSCSGPGGEPCAGATPPLGPDGEPVVDNFSFAHRAFTGDGSITARVTSLAAVSSLDGQPDTRPWTKGGIIVKESTAPGSPYAALTLTGGHGVRLQHNFTGDVAGTLRATPTWLRLTRSGDTITGHESPDGVTWHLVGAVRLPGLPATVRAGLFASSPHHEVITESFAGASGTSFPTSATAEFDRIDLQGSWPDRTWAGAVVGDLGGRGGGAGSGFEETSDGVTVRGSGDIAPVVAGRGGLGRTVEGRLVGAFAGLIAVIVVAATFMTSEYRRGLIRTSLAASPRRGRVLAAKAVVIGAVTFVTGLAAALVATPLVRAVEAGKGFYAFPVPTATELRVLVGTAALLAVAAVFSLAVGTVLRRSAGAVAAVIVAIVLPYVLAIASVLPVGPSDWLLRVTPAAAFAVQQSLPEYHQVTAAYAPADGYFPLSPAGGFAVLCGYTAVALGVAVLVLRRRDA</sequence>
<keyword evidence="3" id="KW-1185">Reference proteome</keyword>
<feature type="transmembrane region" description="Helical" evidence="1">
    <location>
        <begin position="21"/>
        <end position="42"/>
    </location>
</feature>
<organism evidence="2 3">
    <name type="scientific">Saccharothrix saharensis</name>
    <dbReference type="NCBI Taxonomy" id="571190"/>
    <lineage>
        <taxon>Bacteria</taxon>
        <taxon>Bacillati</taxon>
        <taxon>Actinomycetota</taxon>
        <taxon>Actinomycetes</taxon>
        <taxon>Pseudonocardiales</taxon>
        <taxon>Pseudonocardiaceae</taxon>
        <taxon>Saccharothrix</taxon>
    </lineage>
</organism>
<reference evidence="2 3" key="1">
    <citation type="submission" date="2019-06" db="EMBL/GenBank/DDBJ databases">
        <title>Sequencing the genomes of 1000 actinobacteria strains.</title>
        <authorList>
            <person name="Klenk H.-P."/>
        </authorList>
    </citation>
    <scope>NUCLEOTIDE SEQUENCE [LARGE SCALE GENOMIC DNA]</scope>
    <source>
        <strain evidence="2 3">DSM 45456</strain>
    </source>
</reference>
<feature type="transmembrane region" description="Helical" evidence="1">
    <location>
        <begin position="474"/>
        <end position="495"/>
    </location>
</feature>
<dbReference type="AlphaFoldDB" id="A0A543JAC7"/>
<feature type="transmembrane region" description="Helical" evidence="1">
    <location>
        <begin position="292"/>
        <end position="312"/>
    </location>
</feature>
<dbReference type="Gene3D" id="2.60.120.200">
    <property type="match status" value="1"/>
</dbReference>
<feature type="transmembrane region" description="Helical" evidence="1">
    <location>
        <begin position="379"/>
        <end position="403"/>
    </location>
</feature>
<evidence type="ECO:0000313" key="2">
    <source>
        <dbReference type="EMBL" id="TQM79769.1"/>
    </source>
</evidence>
<dbReference type="Proteomes" id="UP000316628">
    <property type="component" value="Unassembled WGS sequence"/>
</dbReference>
<dbReference type="OrthoDB" id="185815at2"/>
<keyword evidence="1" id="KW-0472">Membrane</keyword>
<protein>
    <submittedName>
        <fullName evidence="2">Regulation of enolase protein 1 (Concanavalin A-like superfamily)</fullName>
    </submittedName>
</protein>
<keyword evidence="1" id="KW-0812">Transmembrane</keyword>
<dbReference type="GO" id="GO:0005886">
    <property type="term" value="C:plasma membrane"/>
    <property type="evidence" value="ECO:0007669"/>
    <property type="project" value="UniProtKB-SubCell"/>
</dbReference>
<name>A0A543JAC7_9PSEU</name>
<comment type="caution">
    <text evidence="2">The sequence shown here is derived from an EMBL/GenBank/DDBJ whole genome shotgun (WGS) entry which is preliminary data.</text>
</comment>
<dbReference type="Pfam" id="PF12679">
    <property type="entry name" value="ABC2_membrane_2"/>
    <property type="match status" value="1"/>
</dbReference>
<dbReference type="EMBL" id="VFPP01000001">
    <property type="protein sequence ID" value="TQM79769.1"/>
    <property type="molecule type" value="Genomic_DNA"/>
</dbReference>
<gene>
    <name evidence="2" type="ORF">FHX81_2079</name>
</gene>
<feature type="transmembrane region" description="Helical" evidence="1">
    <location>
        <begin position="333"/>
        <end position="359"/>
    </location>
</feature>
<feature type="transmembrane region" description="Helical" evidence="1">
    <location>
        <begin position="410"/>
        <end position="429"/>
    </location>
</feature>
<keyword evidence="1" id="KW-1133">Transmembrane helix</keyword>
<evidence type="ECO:0000256" key="1">
    <source>
        <dbReference type="SAM" id="Phobius"/>
    </source>
</evidence>
<dbReference type="RefSeq" id="WP_141977289.1">
    <property type="nucleotide sequence ID" value="NZ_VFPP01000001.1"/>
</dbReference>
<accession>A0A543JAC7</accession>
<proteinExistence type="predicted"/>
<evidence type="ECO:0000313" key="3">
    <source>
        <dbReference type="Proteomes" id="UP000316628"/>
    </source>
</evidence>
<dbReference type="GO" id="GO:0140359">
    <property type="term" value="F:ABC-type transporter activity"/>
    <property type="evidence" value="ECO:0007669"/>
    <property type="project" value="InterPro"/>
</dbReference>